<evidence type="ECO:0000256" key="1">
    <source>
        <dbReference type="PIRSR" id="PIRSR016184-1"/>
    </source>
</evidence>
<dbReference type="PANTHER" id="PTHR13774">
    <property type="entry name" value="PHENAZINE BIOSYNTHESIS PROTEIN"/>
    <property type="match status" value="1"/>
</dbReference>
<protein>
    <recommendedName>
        <fullName evidence="4">Phenazine biosynthesis-like protein</fullName>
    </recommendedName>
</protein>
<dbReference type="GeneID" id="54477364"/>
<dbReference type="Pfam" id="PF02567">
    <property type="entry name" value="PhzC-PhzF"/>
    <property type="match status" value="1"/>
</dbReference>
<gene>
    <name evidence="2" type="ORF">BDY17DRAFT_319955</name>
</gene>
<reference evidence="2" key="1">
    <citation type="journal article" date="2020" name="Stud. Mycol.">
        <title>101 Dothideomycetes genomes: a test case for predicting lifestyles and emergence of pathogens.</title>
        <authorList>
            <person name="Haridas S."/>
            <person name="Albert R."/>
            <person name="Binder M."/>
            <person name="Bloem J."/>
            <person name="Labutti K."/>
            <person name="Salamov A."/>
            <person name="Andreopoulos B."/>
            <person name="Baker S."/>
            <person name="Barry K."/>
            <person name="Bills G."/>
            <person name="Bluhm B."/>
            <person name="Cannon C."/>
            <person name="Castanera R."/>
            <person name="Culley D."/>
            <person name="Daum C."/>
            <person name="Ezra D."/>
            <person name="Gonzalez J."/>
            <person name="Henrissat B."/>
            <person name="Kuo A."/>
            <person name="Liang C."/>
            <person name="Lipzen A."/>
            <person name="Lutzoni F."/>
            <person name="Magnuson J."/>
            <person name="Mondo S."/>
            <person name="Nolan M."/>
            <person name="Ohm R."/>
            <person name="Pangilinan J."/>
            <person name="Park H.-J."/>
            <person name="Ramirez L."/>
            <person name="Alfaro M."/>
            <person name="Sun H."/>
            <person name="Tritt A."/>
            <person name="Yoshinaga Y."/>
            <person name="Zwiers L.-H."/>
            <person name="Turgeon B."/>
            <person name="Goodwin S."/>
            <person name="Spatafora J."/>
            <person name="Crous P."/>
            <person name="Grigoriev I."/>
        </authorList>
    </citation>
    <scope>NUCLEOTIDE SEQUENCE</scope>
    <source>
        <strain evidence="2">CBS 113389</strain>
    </source>
</reference>
<dbReference type="OrthoDB" id="412383at2759"/>
<accession>A0A6A6Q4W7</accession>
<dbReference type="PANTHER" id="PTHR13774:SF32">
    <property type="entry name" value="ANTISENSE-ENHANCING SEQUENCE 1"/>
    <property type="match status" value="1"/>
</dbReference>
<name>A0A6A6Q4W7_9PEZI</name>
<dbReference type="RefSeq" id="XP_033593979.1">
    <property type="nucleotide sequence ID" value="XM_033736362.1"/>
</dbReference>
<dbReference type="EMBL" id="MU001631">
    <property type="protein sequence ID" value="KAF2487410.1"/>
    <property type="molecule type" value="Genomic_DNA"/>
</dbReference>
<evidence type="ECO:0000313" key="3">
    <source>
        <dbReference type="Proteomes" id="UP000799767"/>
    </source>
</evidence>
<keyword evidence="3" id="KW-1185">Reference proteome</keyword>
<sequence>MSKFPFGKPSFPFVTLDVFTTTPFAGNQLAIVVIPPDQHDTLTTAQMQAVTREFNFSETVFLFQRASHAATDVPEWRIRIFFPKHELAFAGHPTIGTAVYALGTLMQGANKGRLLCPAGPIELEYFPSEQRARASIPHNFHRHTEADFTREQVYALQPKLKDAGVEFKDVNVLSSVKGMNIVAVELADREALAQVYISGIPARPKLDSDWDVGFGAAYYYVFIDRGGTGRPTVIRTRMMEGTLEDPATGSAACALSCFLALEMRQGGQTEFQITQGVEMERQSEINVRVTLGDGGKGNIEKVELGGCAVQVTEGKIRL</sequence>
<dbReference type="AlphaFoldDB" id="A0A6A6Q4W7"/>
<dbReference type="Proteomes" id="UP000799767">
    <property type="component" value="Unassembled WGS sequence"/>
</dbReference>
<feature type="active site" evidence="1">
    <location>
        <position position="58"/>
    </location>
</feature>
<proteinExistence type="predicted"/>
<dbReference type="NCBIfam" id="TIGR00654">
    <property type="entry name" value="PhzF_family"/>
    <property type="match status" value="1"/>
</dbReference>
<dbReference type="GO" id="GO:0016853">
    <property type="term" value="F:isomerase activity"/>
    <property type="evidence" value="ECO:0007669"/>
    <property type="project" value="TreeGrafter"/>
</dbReference>
<evidence type="ECO:0000313" key="2">
    <source>
        <dbReference type="EMBL" id="KAF2487410.1"/>
    </source>
</evidence>
<organism evidence="2 3">
    <name type="scientific">Neohortaea acidophila</name>
    <dbReference type="NCBI Taxonomy" id="245834"/>
    <lineage>
        <taxon>Eukaryota</taxon>
        <taxon>Fungi</taxon>
        <taxon>Dikarya</taxon>
        <taxon>Ascomycota</taxon>
        <taxon>Pezizomycotina</taxon>
        <taxon>Dothideomycetes</taxon>
        <taxon>Dothideomycetidae</taxon>
        <taxon>Mycosphaerellales</taxon>
        <taxon>Teratosphaeriaceae</taxon>
        <taxon>Neohortaea</taxon>
    </lineage>
</organism>
<evidence type="ECO:0008006" key="4">
    <source>
        <dbReference type="Google" id="ProtNLM"/>
    </source>
</evidence>
<dbReference type="InterPro" id="IPR003719">
    <property type="entry name" value="Phenazine_PhzF-like"/>
</dbReference>
<dbReference type="PIRSF" id="PIRSF016184">
    <property type="entry name" value="PhzC_PhzF"/>
    <property type="match status" value="1"/>
</dbReference>
<dbReference type="SUPFAM" id="SSF54506">
    <property type="entry name" value="Diaminopimelate epimerase-like"/>
    <property type="match status" value="1"/>
</dbReference>
<dbReference type="Gene3D" id="3.10.310.10">
    <property type="entry name" value="Diaminopimelate Epimerase, Chain A, domain 1"/>
    <property type="match status" value="2"/>
</dbReference>
<dbReference type="GO" id="GO:0005737">
    <property type="term" value="C:cytoplasm"/>
    <property type="evidence" value="ECO:0007669"/>
    <property type="project" value="TreeGrafter"/>
</dbReference>